<evidence type="ECO:0000256" key="3">
    <source>
        <dbReference type="ARBA" id="ARBA00044494"/>
    </source>
</evidence>
<name>V8P0U7_OPHHA</name>
<feature type="non-terminal residue" evidence="15">
    <location>
        <position position="1"/>
    </location>
</feature>
<comment type="catalytic activity">
    <reaction evidence="12">
        <text>2 1-hexadecanoyl-sn-glycero-3-phospho-(1'-sn-glycerol) = 1-hexadecanoyl-sn-glycero-3-phospho-(3'-hexadecanoyl-1'-sn-glycerol) + sn-glycero-3-phospho-(1'-sn-glycerol)</text>
        <dbReference type="Rhea" id="RHEA:77607"/>
        <dbReference type="ChEBI" id="CHEBI:64717"/>
        <dbReference type="ChEBI" id="CHEBI:75158"/>
        <dbReference type="ChEBI" id="CHEBI:232639"/>
    </reaction>
    <physiologicalReaction direction="left-to-right" evidence="12">
        <dbReference type="Rhea" id="RHEA:77608"/>
    </physiologicalReaction>
</comment>
<evidence type="ECO:0000256" key="14">
    <source>
        <dbReference type="ARBA" id="ARBA00051789"/>
    </source>
</evidence>
<comment type="similarity">
    <text evidence="1">Belongs to the CLN5 family.</text>
</comment>
<comment type="function">
    <text evidence="8">Catalyzes the synthesis of bis(monoacylglycero)phosphate (BMP) via transacylation of 2 molecules of lysophosphatidylglycerol (LPG). BMP also known as lysobisphosphatidic acid plays a key role in the formation of intraluminal vesicles and in maintaining intracellular cholesterol homeostasis. Can use only LPG as the exclusive lysophospholipid acyl donor for base exchange and displays BMP synthase activity towards various LPGs (LPG 14:0, LPG 16:0, LPG 18:0, LPG 18:1) with a higher preference for longer chain lengths. Plays a role in influencing the retrograde trafficking of lysosomal sorting receptors SORT1 and IGF2R from the endosomes to the trans-Golgi network by controlling the recruitment of retromer complex to the endosomal membrane. Regulates the localization and activation of RAB7A which is required to recruit the retromer complex to the endosomal membrane.</text>
</comment>
<dbReference type="GO" id="GO:0008474">
    <property type="term" value="F:palmitoyl-(protein) hydrolase activity"/>
    <property type="evidence" value="ECO:0007669"/>
    <property type="project" value="UniProtKB-EC"/>
</dbReference>
<evidence type="ECO:0000256" key="7">
    <source>
        <dbReference type="ARBA" id="ARBA00044557"/>
    </source>
</evidence>
<keyword evidence="16" id="KW-1185">Reference proteome</keyword>
<comment type="caution">
    <text evidence="15">The sequence shown here is derived from an EMBL/GenBank/DDBJ whole genome shotgun (WGS) entry which is preliminary data.</text>
</comment>
<dbReference type="InterPro" id="IPR026138">
    <property type="entry name" value="CLN5"/>
</dbReference>
<evidence type="ECO:0000256" key="6">
    <source>
        <dbReference type="ARBA" id="ARBA00044556"/>
    </source>
</evidence>
<evidence type="ECO:0000256" key="2">
    <source>
        <dbReference type="ARBA" id="ARBA00023180"/>
    </source>
</evidence>
<evidence type="ECO:0000256" key="12">
    <source>
        <dbReference type="ARBA" id="ARBA00051183"/>
    </source>
</evidence>
<evidence type="ECO:0000256" key="10">
    <source>
        <dbReference type="ARBA" id="ARBA00050455"/>
    </source>
</evidence>
<evidence type="ECO:0000256" key="9">
    <source>
        <dbReference type="ARBA" id="ARBA00047409"/>
    </source>
</evidence>
<accession>V8P0U7</accession>
<comment type="catalytic activity">
    <reaction evidence="14">
        <text>2 1-octadecanoyl-sn-glycero-3-phospho-(1'-sn-glycerol) = 1-octadecanoyl-sn-glycero-3-phospho-(3'-octadecanoyl-1'-sn-glycerol) + sn-glycero-3-phospho-(1'-sn-glycerol)</text>
        <dbReference type="Rhea" id="RHEA:77603"/>
        <dbReference type="ChEBI" id="CHEBI:64717"/>
        <dbReference type="ChEBI" id="CHEBI:72827"/>
        <dbReference type="ChEBI" id="CHEBI:232638"/>
    </reaction>
    <physiologicalReaction direction="left-to-right" evidence="14">
        <dbReference type="Rhea" id="RHEA:77604"/>
    </physiologicalReaction>
</comment>
<dbReference type="EMBL" id="AZIM01001174">
    <property type="protein sequence ID" value="ETE67826.1"/>
    <property type="molecule type" value="Genomic_DNA"/>
</dbReference>
<comment type="function">
    <text evidence="3">Exhibits palmitoyl protein thioesterase (S-depalmitoylation) activity in vitro and most likely plays a role in protein S-depalmitoylation.</text>
</comment>
<evidence type="ECO:0000313" key="16">
    <source>
        <dbReference type="Proteomes" id="UP000018936"/>
    </source>
</evidence>
<organism evidence="15 16">
    <name type="scientific">Ophiophagus hannah</name>
    <name type="common">King cobra</name>
    <name type="synonym">Naja hannah</name>
    <dbReference type="NCBI Taxonomy" id="8665"/>
    <lineage>
        <taxon>Eukaryota</taxon>
        <taxon>Metazoa</taxon>
        <taxon>Chordata</taxon>
        <taxon>Craniata</taxon>
        <taxon>Vertebrata</taxon>
        <taxon>Euteleostomi</taxon>
        <taxon>Lepidosauria</taxon>
        <taxon>Squamata</taxon>
        <taxon>Bifurcata</taxon>
        <taxon>Unidentata</taxon>
        <taxon>Episquamata</taxon>
        <taxon>Toxicofera</taxon>
        <taxon>Serpentes</taxon>
        <taxon>Colubroidea</taxon>
        <taxon>Elapidae</taxon>
        <taxon>Elapinae</taxon>
        <taxon>Ophiophagus</taxon>
    </lineage>
</organism>
<evidence type="ECO:0000256" key="11">
    <source>
        <dbReference type="ARBA" id="ARBA00051022"/>
    </source>
</evidence>
<dbReference type="PANTHER" id="PTHR15380:SF2">
    <property type="entry name" value="CEROID-LIPOFUSCINOSIS NEURONAL PROTEIN 5"/>
    <property type="match status" value="1"/>
</dbReference>
<dbReference type="GO" id="GO:0007040">
    <property type="term" value="P:lysosome organization"/>
    <property type="evidence" value="ECO:0007669"/>
    <property type="project" value="TreeGrafter"/>
</dbReference>
<keyword evidence="2" id="KW-0325">Glycoprotein</keyword>
<comment type="catalytic activity">
    <reaction evidence="10">
        <text>2 1-tetradecanoyl-sn-glycero-3-phospho-(1'-sn-glycerol) = 1-tetradecanoyl-sn-glycero-3-phospho-(3'-tetradecanoyl-1'-sn-glycerol) + sn-glycero-3-phospho-(1'-sn-glycerol)</text>
        <dbReference type="Rhea" id="RHEA:77611"/>
        <dbReference type="ChEBI" id="CHEBI:64717"/>
        <dbReference type="ChEBI" id="CHEBI:72826"/>
        <dbReference type="ChEBI" id="CHEBI:232640"/>
    </reaction>
    <physiologicalReaction direction="left-to-right" evidence="10">
        <dbReference type="Rhea" id="RHEA:77612"/>
    </physiologicalReaction>
</comment>
<dbReference type="AlphaFoldDB" id="V8P0U7"/>
<evidence type="ECO:0000256" key="4">
    <source>
        <dbReference type="ARBA" id="ARBA00044532"/>
    </source>
</evidence>
<gene>
    <name evidence="15" type="primary">CLN5</name>
    <name evidence="15" type="ORF">L345_06384</name>
</gene>
<evidence type="ECO:0000256" key="8">
    <source>
        <dbReference type="ARBA" id="ARBA00045492"/>
    </source>
</evidence>
<dbReference type="GO" id="GO:0016798">
    <property type="term" value="F:hydrolase activity, acting on glycosyl bonds"/>
    <property type="evidence" value="ECO:0007669"/>
    <property type="project" value="TreeGrafter"/>
</dbReference>
<comment type="catalytic activity">
    <reaction evidence="13">
        <text>2 1-acyl-sn-glycero-3-phospho-(1'-sn-glycerol) = 1-acyl-sn-glycero-3-phospho-(3'-acyl-sn-1'-glycerol) + sn-glycero-3-phospho-(1'-sn-glycerol)</text>
        <dbReference type="Rhea" id="RHEA:77619"/>
        <dbReference type="ChEBI" id="CHEBI:64717"/>
        <dbReference type="ChEBI" id="CHEBI:64840"/>
        <dbReference type="ChEBI" id="CHEBI:232628"/>
    </reaction>
    <physiologicalReaction direction="left-to-right" evidence="13">
        <dbReference type="Rhea" id="RHEA:77620"/>
    </physiologicalReaction>
</comment>
<dbReference type="Proteomes" id="UP000018936">
    <property type="component" value="Unassembled WGS sequence"/>
</dbReference>
<evidence type="ECO:0000313" key="15">
    <source>
        <dbReference type="EMBL" id="ETE67826.1"/>
    </source>
</evidence>
<protein>
    <recommendedName>
        <fullName evidence="4">Bis(monoacylglycero)phosphate synthase CLN5</fullName>
    </recommendedName>
    <alternativeName>
        <fullName evidence="5">Ceroid-lipofuscinosis neuronal protein 5</fullName>
    </alternativeName>
    <alternativeName>
        <fullName evidence="7">Palmitoyl protein thioesterase CLN5</fullName>
    </alternativeName>
    <alternativeName>
        <fullName evidence="6">S-depalmitoylase CLN5</fullName>
    </alternativeName>
</protein>
<dbReference type="Pfam" id="PF15014">
    <property type="entry name" value="CLN5"/>
    <property type="match status" value="1"/>
</dbReference>
<dbReference type="PANTHER" id="PTHR15380">
    <property type="entry name" value="CEROID-LIPOFUSCINOSIS, NEURONAL 5"/>
    <property type="match status" value="1"/>
</dbReference>
<evidence type="ECO:0000256" key="5">
    <source>
        <dbReference type="ARBA" id="ARBA00044547"/>
    </source>
</evidence>
<comment type="catalytic activity">
    <reaction evidence="11">
        <text>2 1-(9Z-octadecenoyl)-sn-glycero-3-phospho-(1'-sn-glycerol) = 1-(9Z-octadecenoyl)-sn-glycero-3-phospho-(3'-(9Z-octadecenoyl)-1'-sn-glycerol) + sn-glycero-3-phospho-(1'-sn-glycerol)</text>
        <dbReference type="Rhea" id="RHEA:77599"/>
        <dbReference type="ChEBI" id="CHEBI:64717"/>
        <dbReference type="ChEBI" id="CHEBI:72828"/>
        <dbReference type="ChEBI" id="CHEBI:232637"/>
    </reaction>
    <physiologicalReaction direction="left-to-right" evidence="11">
        <dbReference type="Rhea" id="RHEA:77600"/>
    </physiologicalReaction>
</comment>
<evidence type="ECO:0000256" key="13">
    <source>
        <dbReference type="ARBA" id="ARBA00051553"/>
    </source>
</evidence>
<proteinExistence type="inferred from homology"/>
<evidence type="ECO:0000256" key="1">
    <source>
        <dbReference type="ARBA" id="ARBA00007028"/>
    </source>
</evidence>
<comment type="catalytic activity">
    <reaction evidence="9">
        <text>S-hexadecanoyl-L-cysteinyl-[protein] + H2O = L-cysteinyl-[protein] + hexadecanoate + H(+)</text>
        <dbReference type="Rhea" id="RHEA:19233"/>
        <dbReference type="Rhea" id="RHEA-COMP:10131"/>
        <dbReference type="Rhea" id="RHEA-COMP:11032"/>
        <dbReference type="ChEBI" id="CHEBI:7896"/>
        <dbReference type="ChEBI" id="CHEBI:15377"/>
        <dbReference type="ChEBI" id="CHEBI:15378"/>
        <dbReference type="ChEBI" id="CHEBI:29950"/>
        <dbReference type="ChEBI" id="CHEBI:74151"/>
        <dbReference type="EC" id="3.1.2.22"/>
    </reaction>
    <physiologicalReaction direction="left-to-right" evidence="9">
        <dbReference type="Rhea" id="RHEA:19234"/>
    </physiologicalReaction>
</comment>
<dbReference type="GO" id="GO:0005765">
    <property type="term" value="C:lysosomal membrane"/>
    <property type="evidence" value="ECO:0007669"/>
    <property type="project" value="TreeGrafter"/>
</dbReference>
<reference evidence="15 16" key="1">
    <citation type="journal article" date="2013" name="Proc. Natl. Acad. Sci. U.S.A.">
        <title>The king cobra genome reveals dynamic gene evolution and adaptation in the snake venom system.</title>
        <authorList>
            <person name="Vonk F.J."/>
            <person name="Casewell N.R."/>
            <person name="Henkel C.V."/>
            <person name="Heimberg A.M."/>
            <person name="Jansen H.J."/>
            <person name="McCleary R.J."/>
            <person name="Kerkkamp H.M."/>
            <person name="Vos R.A."/>
            <person name="Guerreiro I."/>
            <person name="Calvete J.J."/>
            <person name="Wuster W."/>
            <person name="Woods A.E."/>
            <person name="Logan J.M."/>
            <person name="Harrison R.A."/>
            <person name="Castoe T.A."/>
            <person name="de Koning A.P."/>
            <person name="Pollock D.D."/>
            <person name="Yandell M."/>
            <person name="Calderon D."/>
            <person name="Renjifo C."/>
            <person name="Currier R.B."/>
            <person name="Salgado D."/>
            <person name="Pla D."/>
            <person name="Sanz L."/>
            <person name="Hyder A.S."/>
            <person name="Ribeiro J.M."/>
            <person name="Arntzen J.W."/>
            <person name="van den Thillart G.E."/>
            <person name="Boetzer M."/>
            <person name="Pirovano W."/>
            <person name="Dirks R.P."/>
            <person name="Spaink H.P."/>
            <person name="Duboule D."/>
            <person name="McGlinn E."/>
            <person name="Kini R.M."/>
            <person name="Richardson M.K."/>
        </authorList>
    </citation>
    <scope>NUCLEOTIDE SEQUENCE</scope>
    <source>
        <tissue evidence="15">Blood</tissue>
    </source>
</reference>
<sequence length="145" mass="16610">MFNQMAKWVEYDNKTGIYYETWMVKSSPEKNSRVWFEAYECSKFVQRAYQKLAELGAVFKKIQTNYTTITLFSGEPVCLGNETTLFGPPGNKSLALAIRNFYLPFKPYHSVKEFFFNLLKILEEWNQALADSSAVGSQGSVAVDD</sequence>
<dbReference type="OrthoDB" id="10005881at2759"/>